<name>A0A502CKH7_9MICO</name>
<proteinExistence type="predicted"/>
<dbReference type="Proteomes" id="UP000317722">
    <property type="component" value="Unassembled WGS sequence"/>
</dbReference>
<organism evidence="1 2">
    <name type="scientific">Pedococcus bigeumensis</name>
    <dbReference type="NCBI Taxonomy" id="433644"/>
    <lineage>
        <taxon>Bacteria</taxon>
        <taxon>Bacillati</taxon>
        <taxon>Actinomycetota</taxon>
        <taxon>Actinomycetes</taxon>
        <taxon>Micrococcales</taxon>
        <taxon>Intrasporangiaceae</taxon>
        <taxon>Pedococcus</taxon>
    </lineage>
</organism>
<comment type="caution">
    <text evidence="1">The sequence shown here is derived from an EMBL/GenBank/DDBJ whole genome shotgun (WGS) entry which is preliminary data.</text>
</comment>
<reference evidence="1 2" key="1">
    <citation type="journal article" date="2019" name="Environ. Microbiol.">
        <title>Species interactions and distinct microbial communities in high Arctic permafrost affected cryosols are associated with the CH4 and CO2 gas fluxes.</title>
        <authorList>
            <person name="Altshuler I."/>
            <person name="Hamel J."/>
            <person name="Turney S."/>
            <person name="Magnuson E."/>
            <person name="Levesque R."/>
            <person name="Greer C."/>
            <person name="Whyte L.G."/>
        </authorList>
    </citation>
    <scope>NUCLEOTIDE SEQUENCE [LARGE SCALE GENOMIC DNA]</scope>
    <source>
        <strain evidence="1 2">S9.3A</strain>
    </source>
</reference>
<evidence type="ECO:0000313" key="2">
    <source>
        <dbReference type="Proteomes" id="UP000317722"/>
    </source>
</evidence>
<evidence type="ECO:0000313" key="1">
    <source>
        <dbReference type="EMBL" id="TPG13428.1"/>
    </source>
</evidence>
<dbReference type="EMBL" id="RCZM01000007">
    <property type="protein sequence ID" value="TPG13428.1"/>
    <property type="molecule type" value="Genomic_DNA"/>
</dbReference>
<protein>
    <submittedName>
        <fullName evidence="1">Uncharacterized protein</fullName>
    </submittedName>
</protein>
<accession>A0A502CKH7</accession>
<sequence>MTSPTAPTSPQASSWADELGTYLSPRCFPATHDHLAATLIKQHAPSHLLWHLSVASRTQDFRSLDELVEHLVTAAIRAPLSSFRDPA</sequence>
<dbReference type="AlphaFoldDB" id="A0A502CKH7"/>
<keyword evidence="2" id="KW-1185">Reference proteome</keyword>
<gene>
    <name evidence="1" type="ORF">EAH86_19065</name>
</gene>